<keyword evidence="6" id="KW-0408">Iron</keyword>
<sequence length="378" mass="42934">MAPVAVEHDVPVRPTKSELPAGKQPLKPTGILDRYEKIDLTPIIGTEFTKASLAEWIKAPNADELLKELAITISRRGVVFFRAQDDLTNDLQKFMNQRLGELAGKPSTSTLHIHPILNNDRELGDTDPEISTISSEQRKKYYDKVDNRAAKKQQSAQWHSDIQFEPVPADYTSLRLTQLPGQESLWNAQYKNYAGDTLWASGYEVYDRISEPYQKFLESLTARFQAPFFNNVADVGGFKVYEKPRGAPENVGDVLSADHPIVRTNPVTGWKSIFPIGVFPKSINGLAKEESDHLLNWFLDLVYKNHDLQVRFSWHNKNDIAIWDNRSVFHTATFDYDHIGERFGNRAVGIGERPYFDPNSKSRREALAEEQAAGIFRS</sequence>
<dbReference type="InterPro" id="IPR051323">
    <property type="entry name" value="AtsK-like"/>
</dbReference>
<dbReference type="EMBL" id="JBBPHU010000002">
    <property type="protein sequence ID" value="KAK7522036.1"/>
    <property type="molecule type" value="Genomic_DNA"/>
</dbReference>
<evidence type="ECO:0000256" key="2">
    <source>
        <dbReference type="ARBA" id="ARBA00005896"/>
    </source>
</evidence>
<dbReference type="InterPro" id="IPR003819">
    <property type="entry name" value="TauD/TfdA-like"/>
</dbReference>
<dbReference type="Proteomes" id="UP001363622">
    <property type="component" value="Unassembled WGS sequence"/>
</dbReference>
<feature type="domain" description="TauD/TfdA-like" evidence="8">
    <location>
        <begin position="39"/>
        <end position="342"/>
    </location>
</feature>
<dbReference type="PANTHER" id="PTHR30468:SF10">
    <property type="entry name" value="TAUD_TFDA-LIKE DOMAIN-CONTAINING PROTEIN"/>
    <property type="match status" value="1"/>
</dbReference>
<evidence type="ECO:0000256" key="3">
    <source>
        <dbReference type="ARBA" id="ARBA00022723"/>
    </source>
</evidence>
<keyword evidence="3" id="KW-0479">Metal-binding</keyword>
<dbReference type="SUPFAM" id="SSF51197">
    <property type="entry name" value="Clavaminate synthase-like"/>
    <property type="match status" value="1"/>
</dbReference>
<feature type="compositionally biased region" description="Basic and acidic residues" evidence="7">
    <location>
        <begin position="1"/>
        <end position="11"/>
    </location>
</feature>
<evidence type="ECO:0000256" key="7">
    <source>
        <dbReference type="SAM" id="MobiDB-lite"/>
    </source>
</evidence>
<dbReference type="PANTHER" id="PTHR30468">
    <property type="entry name" value="ALPHA-KETOGLUTARATE-DEPENDENT SULFONATE DIOXYGENASE"/>
    <property type="match status" value="1"/>
</dbReference>
<evidence type="ECO:0000313" key="9">
    <source>
        <dbReference type="EMBL" id="KAK7522036.1"/>
    </source>
</evidence>
<dbReference type="InterPro" id="IPR042098">
    <property type="entry name" value="TauD-like_sf"/>
</dbReference>
<proteinExistence type="inferred from homology"/>
<keyword evidence="5" id="KW-0560">Oxidoreductase</keyword>
<keyword evidence="4" id="KW-0223">Dioxygenase</keyword>
<protein>
    <recommendedName>
        <fullName evidence="8">TauD/TfdA-like domain-containing protein</fullName>
    </recommendedName>
</protein>
<organism evidence="9 10">
    <name type="scientific">Phyllosticta citriasiana</name>
    <dbReference type="NCBI Taxonomy" id="595635"/>
    <lineage>
        <taxon>Eukaryota</taxon>
        <taxon>Fungi</taxon>
        <taxon>Dikarya</taxon>
        <taxon>Ascomycota</taxon>
        <taxon>Pezizomycotina</taxon>
        <taxon>Dothideomycetes</taxon>
        <taxon>Dothideomycetes incertae sedis</taxon>
        <taxon>Botryosphaeriales</taxon>
        <taxon>Phyllostictaceae</taxon>
        <taxon>Phyllosticta</taxon>
    </lineage>
</organism>
<keyword evidence="10" id="KW-1185">Reference proteome</keyword>
<evidence type="ECO:0000259" key="8">
    <source>
        <dbReference type="Pfam" id="PF02668"/>
    </source>
</evidence>
<gene>
    <name evidence="9" type="ORF">IWZ03DRAFT_107896</name>
</gene>
<evidence type="ECO:0000256" key="4">
    <source>
        <dbReference type="ARBA" id="ARBA00022964"/>
    </source>
</evidence>
<dbReference type="Gene3D" id="3.60.130.10">
    <property type="entry name" value="Clavaminate synthase-like"/>
    <property type="match status" value="1"/>
</dbReference>
<evidence type="ECO:0000256" key="1">
    <source>
        <dbReference type="ARBA" id="ARBA00001954"/>
    </source>
</evidence>
<dbReference type="Pfam" id="PF02668">
    <property type="entry name" value="TauD"/>
    <property type="match status" value="1"/>
</dbReference>
<reference evidence="9 10" key="1">
    <citation type="submission" date="2024-04" db="EMBL/GenBank/DDBJ databases">
        <title>Phyllosticta paracitricarpa is synonymous to the EU quarantine fungus P. citricarpa based on phylogenomic analyses.</title>
        <authorList>
            <consortium name="Lawrence Berkeley National Laboratory"/>
            <person name="Van Ingen-Buijs V.A."/>
            <person name="Van Westerhoven A.C."/>
            <person name="Haridas S."/>
            <person name="Skiadas P."/>
            <person name="Martin F."/>
            <person name="Groenewald J.Z."/>
            <person name="Crous P.W."/>
            <person name="Seidl M.F."/>
        </authorList>
    </citation>
    <scope>NUCLEOTIDE SEQUENCE [LARGE SCALE GENOMIC DNA]</scope>
    <source>
        <strain evidence="9 10">CBS 123371</strain>
    </source>
</reference>
<evidence type="ECO:0000256" key="5">
    <source>
        <dbReference type="ARBA" id="ARBA00023002"/>
    </source>
</evidence>
<accession>A0ABR1KXR7</accession>
<comment type="similarity">
    <text evidence="2">Belongs to the TfdA dioxygenase family.</text>
</comment>
<name>A0ABR1KXR7_9PEZI</name>
<feature type="region of interest" description="Disordered" evidence="7">
    <location>
        <begin position="1"/>
        <end position="25"/>
    </location>
</feature>
<comment type="caution">
    <text evidence="9">The sequence shown here is derived from an EMBL/GenBank/DDBJ whole genome shotgun (WGS) entry which is preliminary data.</text>
</comment>
<comment type="cofactor">
    <cofactor evidence="1">
        <name>Fe(2+)</name>
        <dbReference type="ChEBI" id="CHEBI:29033"/>
    </cofactor>
</comment>
<evidence type="ECO:0000313" key="10">
    <source>
        <dbReference type="Proteomes" id="UP001363622"/>
    </source>
</evidence>
<evidence type="ECO:0000256" key="6">
    <source>
        <dbReference type="ARBA" id="ARBA00023004"/>
    </source>
</evidence>